<sequence length="117" mass="12016">MGDGPVCLINWTNSLLLNEMQEPPAPFEVFSKKRIADVLTAATLCSASSGAAGGAPSMQPELLCSGHRCHRSYDAVAAGAAMQRSSMPPELRCSGRGSGEAAAPGVVGAAMQRPSEL</sequence>
<name>M7Z4Q8_TRIUA</name>
<dbReference type="EMBL" id="KD136632">
    <property type="protein sequence ID" value="EMS58108.1"/>
    <property type="molecule type" value="Genomic_DNA"/>
</dbReference>
<feature type="region of interest" description="Disordered" evidence="1">
    <location>
        <begin position="80"/>
        <end position="117"/>
    </location>
</feature>
<evidence type="ECO:0000313" key="2">
    <source>
        <dbReference type="EMBL" id="EMS58108.1"/>
    </source>
</evidence>
<reference evidence="2" key="1">
    <citation type="journal article" date="2013" name="Nature">
        <title>Draft genome of the wheat A-genome progenitor Triticum urartu.</title>
        <authorList>
            <person name="Ling H.Q."/>
            <person name="Zhao S."/>
            <person name="Liu D."/>
            <person name="Wang J."/>
            <person name="Sun H."/>
            <person name="Zhang C."/>
            <person name="Fan H."/>
            <person name="Li D."/>
            <person name="Dong L."/>
            <person name="Tao Y."/>
            <person name="Gao C."/>
            <person name="Wu H."/>
            <person name="Li Y."/>
            <person name="Cui Y."/>
            <person name="Guo X."/>
            <person name="Zheng S."/>
            <person name="Wang B."/>
            <person name="Yu K."/>
            <person name="Liang Q."/>
            <person name="Yang W."/>
            <person name="Lou X."/>
            <person name="Chen J."/>
            <person name="Feng M."/>
            <person name="Jian J."/>
            <person name="Zhang X."/>
            <person name="Luo G."/>
            <person name="Jiang Y."/>
            <person name="Liu J."/>
            <person name="Wang Z."/>
            <person name="Sha Y."/>
            <person name="Zhang B."/>
            <person name="Wu H."/>
            <person name="Tang D."/>
            <person name="Shen Q."/>
            <person name="Xue P."/>
            <person name="Zou S."/>
            <person name="Wang X."/>
            <person name="Liu X."/>
            <person name="Wang F."/>
            <person name="Yang Y."/>
            <person name="An X."/>
            <person name="Dong Z."/>
            <person name="Zhang K."/>
            <person name="Zhang X."/>
            <person name="Luo M.C."/>
            <person name="Dvorak J."/>
            <person name="Tong Y."/>
            <person name="Wang J."/>
            <person name="Yang H."/>
            <person name="Li Z."/>
            <person name="Wang D."/>
            <person name="Zhang A."/>
            <person name="Wang J."/>
        </authorList>
    </citation>
    <scope>NUCLEOTIDE SEQUENCE</scope>
</reference>
<gene>
    <name evidence="2" type="ORF">TRIUR3_11659</name>
</gene>
<accession>M7Z4Q8</accession>
<protein>
    <submittedName>
        <fullName evidence="2">Uncharacterized protein</fullName>
    </submittedName>
</protein>
<feature type="compositionally biased region" description="Low complexity" evidence="1">
    <location>
        <begin position="101"/>
        <end position="110"/>
    </location>
</feature>
<organism evidence="2">
    <name type="scientific">Triticum urartu</name>
    <name type="common">Red wild einkorn</name>
    <name type="synonym">Crithodium urartu</name>
    <dbReference type="NCBI Taxonomy" id="4572"/>
    <lineage>
        <taxon>Eukaryota</taxon>
        <taxon>Viridiplantae</taxon>
        <taxon>Streptophyta</taxon>
        <taxon>Embryophyta</taxon>
        <taxon>Tracheophyta</taxon>
        <taxon>Spermatophyta</taxon>
        <taxon>Magnoliopsida</taxon>
        <taxon>Liliopsida</taxon>
        <taxon>Poales</taxon>
        <taxon>Poaceae</taxon>
        <taxon>BOP clade</taxon>
        <taxon>Pooideae</taxon>
        <taxon>Triticodae</taxon>
        <taxon>Triticeae</taxon>
        <taxon>Triticinae</taxon>
        <taxon>Triticum</taxon>
    </lineage>
</organism>
<evidence type="ECO:0000256" key="1">
    <source>
        <dbReference type="SAM" id="MobiDB-lite"/>
    </source>
</evidence>
<proteinExistence type="predicted"/>
<dbReference type="AlphaFoldDB" id="M7Z4Q8"/>